<feature type="domain" description="ASPIC/UnbV" evidence="2">
    <location>
        <begin position="508"/>
        <end position="573"/>
    </location>
</feature>
<dbReference type="InterPro" id="IPR028994">
    <property type="entry name" value="Integrin_alpha_N"/>
</dbReference>
<dbReference type="EMBL" id="VRKQ01000008">
    <property type="protein sequence ID" value="TXG39825.1"/>
    <property type="molecule type" value="Genomic_DNA"/>
</dbReference>
<proteinExistence type="predicted"/>
<name>A0A5C7GND1_9FLAO</name>
<comment type="caution">
    <text evidence="3">The sequence shown here is derived from an EMBL/GenBank/DDBJ whole genome shotgun (WGS) entry which is preliminary data.</text>
</comment>
<reference evidence="3 4" key="1">
    <citation type="submission" date="2019-08" db="EMBL/GenBank/DDBJ databases">
        <title>Seonamhaeicola sediminis sp. nov., isolated from marine sediment.</title>
        <authorList>
            <person name="Cao W.R."/>
        </authorList>
    </citation>
    <scope>NUCLEOTIDE SEQUENCE [LARGE SCALE GENOMIC DNA]</scope>
    <source>
        <strain evidence="3 4">1505</strain>
    </source>
</reference>
<dbReference type="OrthoDB" id="9816120at2"/>
<accession>A0A5C7GND1</accession>
<dbReference type="Proteomes" id="UP000321080">
    <property type="component" value="Unassembled WGS sequence"/>
</dbReference>
<dbReference type="InterPro" id="IPR013517">
    <property type="entry name" value="FG-GAP"/>
</dbReference>
<dbReference type="InterPro" id="IPR011519">
    <property type="entry name" value="UnbV_ASPIC"/>
</dbReference>
<dbReference type="Pfam" id="PF07593">
    <property type="entry name" value="UnbV_ASPIC"/>
    <property type="match status" value="1"/>
</dbReference>
<evidence type="ECO:0000256" key="1">
    <source>
        <dbReference type="ARBA" id="ARBA00022729"/>
    </source>
</evidence>
<evidence type="ECO:0000313" key="3">
    <source>
        <dbReference type="EMBL" id="TXG39825.1"/>
    </source>
</evidence>
<protein>
    <submittedName>
        <fullName evidence="3">VCBS repeat-containing protein</fullName>
    </submittedName>
</protein>
<keyword evidence="4" id="KW-1185">Reference proteome</keyword>
<dbReference type="AlphaFoldDB" id="A0A5C7GND1"/>
<dbReference type="Gene3D" id="2.130.10.130">
    <property type="entry name" value="Integrin alpha, N-terminal"/>
    <property type="match status" value="5"/>
</dbReference>
<keyword evidence="1" id="KW-0732">Signal</keyword>
<dbReference type="SUPFAM" id="SSF69318">
    <property type="entry name" value="Integrin alpha N-terminal domain"/>
    <property type="match status" value="2"/>
</dbReference>
<dbReference type="PANTHER" id="PTHR16026">
    <property type="entry name" value="CARTILAGE ACIDIC PROTEIN 1"/>
    <property type="match status" value="1"/>
</dbReference>
<organism evidence="3 4">
    <name type="scientific">Seonamhaeicola maritimus</name>
    <dbReference type="NCBI Taxonomy" id="2591822"/>
    <lineage>
        <taxon>Bacteria</taxon>
        <taxon>Pseudomonadati</taxon>
        <taxon>Bacteroidota</taxon>
        <taxon>Flavobacteriia</taxon>
        <taxon>Flavobacteriales</taxon>
        <taxon>Flavobacteriaceae</taxon>
    </lineage>
</organism>
<dbReference type="Pfam" id="PF01839">
    <property type="entry name" value="FG-GAP"/>
    <property type="match status" value="1"/>
</dbReference>
<dbReference type="PANTHER" id="PTHR16026:SF0">
    <property type="entry name" value="CARTILAGE ACIDIC PROTEIN 1"/>
    <property type="match status" value="1"/>
</dbReference>
<sequence>MVSCKKETETKITSKTSFKSLTKEDSGVSFSNDIIENDTLNYFTFPYMYMGGGVAIGDINNDGLSDIYFTGNMTDNKLYVNKGNMQFDDISKSAGVTGDDRWYTGVTMADVNADGWLDIYVSVSGLYGETKNQLFINNQDATFTEQAENYGLADASYSIQSTFFDYNNDGLLDVFVANYPIVPVSQGNQFYFDKMQDNKFEDSGHLYKNNGDATFTDVTTTSGVHNFGMTLGLLASDFNNDGWQDLYLSNDFNVPDYFYLNNGDGTFKEIVKEATNQTSMFGMGIDVADFNNDKLLDLVQLDMTPEDYKRAKTNMASMSPETFYEGVDLGLHYQYMQNTLQVNNGVEDNGIPIFSNISRLAGMATTDWSWGVLFADFDNDGLKDVIVTNGMKRDVNNNDINERTKAEGFSALNKSIDYRQYPSTPIDNYVYKNEGNYNFSKANKKWGLIYEGFSNGVSYADFDNDGDLDIVINNLGDVASVFENETNDETPRNYLKVKFKGPENNHFGLGVRVTLNTDEGEQFQELTLSRGFQSSVEPKLYFGLGDSNIKALEVMWPNGNVQSLNNVAVNQELEIRFEDSNRKDSSTEEKSKLFKDITEESGISFKHQEDIFDDFLTEPLLPHKNSAFGPALTVGDVNGDGLEDFFIGNATGSSASMYIQNENGSFSVMSGPWEADGIFEDTAALLFDADKDGDNDLYVVNGGNDATKPESFYQDRLYINTKSGFVKTDSSMPKITSSGNTVVAADFDNDDDLDLFVGGRIVPGKYPFPAKSYILRNDGGKEEALKYTNVTDEILPELNDAGLVTSALWDDFNEDGKTDLIITGEWMPIRFFENKGKHFEEVTKNIGLNESTGWWYGLEKGDVDGDGDTDYLAGNLGLNYKYKAKKDKPFEVYANDFDENGTMDIVLSYEKNGKQLPLRGRECSSQQVPAIAVRFETFELFADASLADIYGQAMLDQSLHYEASVFENSWIENQGNGKYKLHKLPKEAQFTSINAFQKIDLKETSFCFITAGNLYNAEVETPRNDAGVGSVIKFNDKRALNLLPTSTTGLFVKGEIRNLQTIQLGNDGQQGVLFARNDDTLRLMQINIEQ</sequence>
<evidence type="ECO:0000259" key="2">
    <source>
        <dbReference type="Pfam" id="PF07593"/>
    </source>
</evidence>
<gene>
    <name evidence="3" type="ORF">FUA22_01785</name>
</gene>
<dbReference type="InterPro" id="IPR027039">
    <property type="entry name" value="Crtac1"/>
</dbReference>
<evidence type="ECO:0000313" key="4">
    <source>
        <dbReference type="Proteomes" id="UP000321080"/>
    </source>
</evidence>
<dbReference type="Pfam" id="PF13517">
    <property type="entry name" value="FG-GAP_3"/>
    <property type="match status" value="6"/>
</dbReference>